<dbReference type="GO" id="GO:0008146">
    <property type="term" value="F:sulfotransferase activity"/>
    <property type="evidence" value="ECO:0007669"/>
    <property type="project" value="InterPro"/>
</dbReference>
<reference evidence="10" key="1">
    <citation type="submission" date="2021-02" db="EMBL/GenBank/DDBJ databases">
        <authorList>
            <person name="Nowell W R."/>
        </authorList>
    </citation>
    <scope>NUCLEOTIDE SEQUENCE</scope>
</reference>
<evidence type="ECO:0000256" key="3">
    <source>
        <dbReference type="ARBA" id="ARBA00022679"/>
    </source>
</evidence>
<evidence type="ECO:0000256" key="7">
    <source>
        <dbReference type="ARBA" id="ARBA00023136"/>
    </source>
</evidence>
<dbReference type="EC" id="2.8.2.-" evidence="9"/>
<dbReference type="InterPro" id="IPR018011">
    <property type="entry name" value="Carb_sulfotrans_8-10"/>
</dbReference>
<protein>
    <recommendedName>
        <fullName evidence="9">Carbohydrate sulfotransferase</fullName>
        <ecNumber evidence="9">2.8.2.-</ecNumber>
    </recommendedName>
</protein>
<dbReference type="Pfam" id="PF03567">
    <property type="entry name" value="Sulfotransfer_2"/>
    <property type="match status" value="1"/>
</dbReference>
<evidence type="ECO:0000256" key="5">
    <source>
        <dbReference type="ARBA" id="ARBA00022989"/>
    </source>
</evidence>
<dbReference type="GO" id="GO:0000139">
    <property type="term" value="C:Golgi membrane"/>
    <property type="evidence" value="ECO:0007669"/>
    <property type="project" value="UniProtKB-SubCell"/>
</dbReference>
<dbReference type="Proteomes" id="UP000663856">
    <property type="component" value="Unassembled WGS sequence"/>
</dbReference>
<evidence type="ECO:0000256" key="9">
    <source>
        <dbReference type="RuleBase" id="RU364020"/>
    </source>
</evidence>
<comment type="subcellular location">
    <subcellularLocation>
        <location evidence="1 9">Golgi apparatus membrane</location>
        <topology evidence="1 9">Single-pass type II membrane protein</topology>
    </subcellularLocation>
</comment>
<evidence type="ECO:0000313" key="10">
    <source>
        <dbReference type="EMBL" id="CAF2134904.1"/>
    </source>
</evidence>
<evidence type="ECO:0000256" key="4">
    <source>
        <dbReference type="ARBA" id="ARBA00022692"/>
    </source>
</evidence>
<gene>
    <name evidence="10" type="ORF">WKI299_LOCUS27080</name>
</gene>
<evidence type="ECO:0000313" key="11">
    <source>
        <dbReference type="Proteomes" id="UP000663856"/>
    </source>
</evidence>
<dbReference type="PANTHER" id="PTHR12137:SF54">
    <property type="entry name" value="CARBOHYDRATE SULFOTRANSFERASE"/>
    <property type="match status" value="1"/>
</dbReference>
<evidence type="ECO:0000256" key="6">
    <source>
        <dbReference type="ARBA" id="ARBA00023034"/>
    </source>
</evidence>
<dbReference type="PANTHER" id="PTHR12137">
    <property type="entry name" value="CARBOHYDRATE SULFOTRANSFERASE"/>
    <property type="match status" value="1"/>
</dbReference>
<sequence length="281" mass="33508">MSFFPPKKSFSSVFHCIGIVLFSYLIVHHVYQTFSTNVRSIHQSSDIAFAVKYHNICVDDSKLSLRLLSSVIFRSYITNYLGFVLRSRSLFYCSVPKVATRTFLTFITYLHIRDDLIPLLTNKSTLSNWNSQRKANPFDFNNINQILSYPMKHFIAYIMFNSMINDVHWYPYSKLCYTCLFKYNFIGKYETIEEDLGRLLTYLGLESKDWNNVNHFRTGKTREHYKSMYSNLNNQLLCTLKYVYRDDFKLFDYRLEDYLTDKKTISCSPSHERQLRKIYKK</sequence>
<keyword evidence="7 9" id="KW-0472">Membrane</keyword>
<keyword evidence="8 9" id="KW-0325">Glycoprotein</keyword>
<keyword evidence="3 9" id="KW-0808">Transferase</keyword>
<evidence type="ECO:0000256" key="8">
    <source>
        <dbReference type="ARBA" id="ARBA00023180"/>
    </source>
</evidence>
<proteinExistence type="inferred from homology"/>
<dbReference type="EMBL" id="CAJNRF010011763">
    <property type="protein sequence ID" value="CAF2134904.1"/>
    <property type="molecule type" value="Genomic_DNA"/>
</dbReference>
<dbReference type="GO" id="GO:0016051">
    <property type="term" value="P:carbohydrate biosynthetic process"/>
    <property type="evidence" value="ECO:0007669"/>
    <property type="project" value="InterPro"/>
</dbReference>
<keyword evidence="5 9" id="KW-1133">Transmembrane helix</keyword>
<keyword evidence="4 9" id="KW-0812">Transmembrane</keyword>
<comment type="caution">
    <text evidence="10">The sequence shown here is derived from an EMBL/GenBank/DDBJ whole genome shotgun (WGS) entry which is preliminary data.</text>
</comment>
<comment type="similarity">
    <text evidence="2 9">Belongs to the sulfotransferase 2 family.</text>
</comment>
<organism evidence="10 11">
    <name type="scientific">Rotaria magnacalcarata</name>
    <dbReference type="NCBI Taxonomy" id="392030"/>
    <lineage>
        <taxon>Eukaryota</taxon>
        <taxon>Metazoa</taxon>
        <taxon>Spiralia</taxon>
        <taxon>Gnathifera</taxon>
        <taxon>Rotifera</taxon>
        <taxon>Eurotatoria</taxon>
        <taxon>Bdelloidea</taxon>
        <taxon>Philodinida</taxon>
        <taxon>Philodinidae</taxon>
        <taxon>Rotaria</taxon>
    </lineage>
</organism>
<dbReference type="AlphaFoldDB" id="A0A816WAT0"/>
<evidence type="ECO:0000256" key="1">
    <source>
        <dbReference type="ARBA" id="ARBA00004323"/>
    </source>
</evidence>
<keyword evidence="9" id="KW-0735">Signal-anchor</keyword>
<evidence type="ECO:0000256" key="2">
    <source>
        <dbReference type="ARBA" id="ARBA00006339"/>
    </source>
</evidence>
<name>A0A816WAT0_9BILA</name>
<keyword evidence="9" id="KW-0119">Carbohydrate metabolism</keyword>
<keyword evidence="6 9" id="KW-0333">Golgi apparatus</keyword>
<feature type="transmembrane region" description="Helical" evidence="9">
    <location>
        <begin position="12"/>
        <end position="31"/>
    </location>
</feature>
<dbReference type="InterPro" id="IPR005331">
    <property type="entry name" value="Sulfotransferase"/>
</dbReference>
<accession>A0A816WAT0</accession>